<feature type="region of interest" description="Disordered" evidence="1">
    <location>
        <begin position="286"/>
        <end position="310"/>
    </location>
</feature>
<proteinExistence type="predicted"/>
<organism evidence="3 4">
    <name type="scientific">Panicum virgatum</name>
    <name type="common">Blackwell switchgrass</name>
    <dbReference type="NCBI Taxonomy" id="38727"/>
    <lineage>
        <taxon>Eukaryota</taxon>
        <taxon>Viridiplantae</taxon>
        <taxon>Streptophyta</taxon>
        <taxon>Embryophyta</taxon>
        <taxon>Tracheophyta</taxon>
        <taxon>Spermatophyta</taxon>
        <taxon>Magnoliopsida</taxon>
        <taxon>Liliopsida</taxon>
        <taxon>Poales</taxon>
        <taxon>Poaceae</taxon>
        <taxon>PACMAD clade</taxon>
        <taxon>Panicoideae</taxon>
        <taxon>Panicodae</taxon>
        <taxon>Paniceae</taxon>
        <taxon>Panicinae</taxon>
        <taxon>Panicum</taxon>
        <taxon>Panicum sect. Hiantes</taxon>
    </lineage>
</organism>
<keyword evidence="4" id="KW-1185">Reference proteome</keyword>
<dbReference type="AlphaFoldDB" id="A0A8T0WSI8"/>
<dbReference type="InterPro" id="IPR025520">
    <property type="entry name" value="DUF4408"/>
</dbReference>
<evidence type="ECO:0000259" key="2">
    <source>
        <dbReference type="Pfam" id="PF14364"/>
    </source>
</evidence>
<dbReference type="Pfam" id="PF05553">
    <property type="entry name" value="DUF761"/>
    <property type="match status" value="1"/>
</dbReference>
<evidence type="ECO:0000256" key="1">
    <source>
        <dbReference type="SAM" id="MobiDB-lite"/>
    </source>
</evidence>
<feature type="region of interest" description="Disordered" evidence="1">
    <location>
        <begin position="349"/>
        <end position="462"/>
    </location>
</feature>
<feature type="region of interest" description="Disordered" evidence="1">
    <location>
        <begin position="34"/>
        <end position="78"/>
    </location>
</feature>
<dbReference type="Pfam" id="PF14364">
    <property type="entry name" value="DUF4408"/>
    <property type="match status" value="1"/>
</dbReference>
<reference evidence="3" key="1">
    <citation type="submission" date="2020-05" db="EMBL/GenBank/DDBJ databases">
        <title>WGS assembly of Panicum virgatum.</title>
        <authorList>
            <person name="Lovell J.T."/>
            <person name="Jenkins J."/>
            <person name="Shu S."/>
            <person name="Juenger T.E."/>
            <person name="Schmutz J."/>
        </authorList>
    </citation>
    <scope>NUCLEOTIDE SEQUENCE</scope>
    <source>
        <strain evidence="3">AP13</strain>
    </source>
</reference>
<feature type="domain" description="DUF4408" evidence="2">
    <location>
        <begin position="194"/>
        <end position="223"/>
    </location>
</feature>
<dbReference type="PANTHER" id="PTHR33098:SF109">
    <property type="entry name" value="OS07G0563400 PROTEIN"/>
    <property type="match status" value="1"/>
</dbReference>
<sequence length="499" mass="52685">MEILTSRPRGHTSQPSPFVTAALPLLIQTFLTKQPPVPRAPDRTALRAPSASHHPPLETPHPTARASPSGRTPLVINPSPHRAPPLLAATLALLATLLPSVSLAAARCEHSTPNGRRHGTGGRRHLRLVRWLGGAGTAREERRVGAGTARGSMGYERTVKAAAAAAAALLAAAGVRFLGPAAAAFVAEELPRARAAAATWLTPPYLYLVINAIIISIAASSRFQPSTNGGDRPSASPYASAAATAASARGAGVAEEEMEQDGIQPAVAVQVAAPVVPMPVPAAEVDAAEEPAPDMNTAAPAPVEEDEEFSISRSTWTPHRRGAAAEVEADAESEVAPFADLTNSREKPLVSARFSRKAPKPSPEGSRALRVSRPRKEETLESTWKAITEGRGPPLARHLKKSDTWDTRPGRRPSGGVGSGEIDPAAAAPAGAMRKAETFNDGAAGRSKAAPVRREPSLGQDELNRRVEAFIHKFNMEMRLQRQESLKHYNDMLGGGSQY</sequence>
<gene>
    <name evidence="3" type="ORF">PVAP13_2KG489500</name>
</gene>
<comment type="caution">
    <text evidence="3">The sequence shown here is derived from an EMBL/GenBank/DDBJ whole genome shotgun (WGS) entry which is preliminary data.</text>
</comment>
<feature type="compositionally biased region" description="Basic and acidic residues" evidence="1">
    <location>
        <begin position="452"/>
        <end position="462"/>
    </location>
</feature>
<evidence type="ECO:0000313" key="4">
    <source>
        <dbReference type="Proteomes" id="UP000823388"/>
    </source>
</evidence>
<dbReference type="Proteomes" id="UP000823388">
    <property type="component" value="Chromosome 2K"/>
</dbReference>
<accession>A0A8T0WSI8</accession>
<name>A0A8T0WSI8_PANVG</name>
<protein>
    <recommendedName>
        <fullName evidence="2">DUF4408 domain-containing protein</fullName>
    </recommendedName>
</protein>
<dbReference type="InterPro" id="IPR008480">
    <property type="entry name" value="DUF761_pln"/>
</dbReference>
<dbReference type="PANTHER" id="PTHR33098">
    <property type="entry name" value="COTTON FIBER (DUF761)"/>
    <property type="match status" value="1"/>
</dbReference>
<dbReference type="EMBL" id="CM029039">
    <property type="protein sequence ID" value="KAG2646149.1"/>
    <property type="molecule type" value="Genomic_DNA"/>
</dbReference>
<evidence type="ECO:0000313" key="3">
    <source>
        <dbReference type="EMBL" id="KAG2646149.1"/>
    </source>
</evidence>